<accession>A0A0Z8GME2</accession>
<reference evidence="1 2" key="1">
    <citation type="submission" date="2016-02" db="EMBL/GenBank/DDBJ databases">
        <authorList>
            <consortium name="Pathogen Informatics"/>
        </authorList>
    </citation>
    <scope>NUCLEOTIDE SEQUENCE [LARGE SCALE GENOMIC DNA]</scope>
    <source>
        <strain evidence="1 2">LSS48</strain>
    </source>
</reference>
<dbReference type="Proteomes" id="UP000073485">
    <property type="component" value="Unassembled WGS sequence"/>
</dbReference>
<dbReference type="RefSeq" id="WP_044752093.1">
    <property type="nucleotide sequence ID" value="NZ_CEHU01000098.1"/>
</dbReference>
<proteinExistence type="predicted"/>
<dbReference type="AlphaFoldDB" id="A0A0Z8GME2"/>
<evidence type="ECO:0000313" key="1">
    <source>
        <dbReference type="EMBL" id="CYV01361.1"/>
    </source>
</evidence>
<organism evidence="1 2">
    <name type="scientific">Streptococcus suis</name>
    <dbReference type="NCBI Taxonomy" id="1307"/>
    <lineage>
        <taxon>Bacteria</taxon>
        <taxon>Bacillati</taxon>
        <taxon>Bacillota</taxon>
        <taxon>Bacilli</taxon>
        <taxon>Lactobacillales</taxon>
        <taxon>Streptococcaceae</taxon>
        <taxon>Streptococcus</taxon>
    </lineage>
</organism>
<dbReference type="InterPro" id="IPR007739">
    <property type="entry name" value="RgpF"/>
</dbReference>
<protein>
    <submittedName>
        <fullName evidence="1">Polysaccharide biosynthesis protein</fullName>
    </submittedName>
</protein>
<dbReference type="Pfam" id="PF05045">
    <property type="entry name" value="RgpF"/>
    <property type="match status" value="1"/>
</dbReference>
<gene>
    <name evidence="1" type="primary">rgpF</name>
    <name evidence="1" type="ORF">ERS132410_01671</name>
</gene>
<name>A0A0Z8GME2_STRSU</name>
<dbReference type="EMBL" id="FIGO01000010">
    <property type="protein sequence ID" value="CYV01361.1"/>
    <property type="molecule type" value="Genomic_DNA"/>
</dbReference>
<evidence type="ECO:0000313" key="2">
    <source>
        <dbReference type="Proteomes" id="UP000073485"/>
    </source>
</evidence>
<sequence>MSRLLIYVHYNKYDAISDHVMYQLKEMNPLFSKVIFISNSQLSEKYVSVLFSKDLIQEFIQRENIGYDFAAWKAGLELEGLDNLEKYDSVTVMNDTCFGPLWDIVGYYEKYENDPEIDFWGMTNHAEVKGHNLYIPEHLQSYFISFKKRLATSNVFRKFWESVVAHTDVQKVIDEYETQYTKIFMKAGFTYTAVLDTVPIHQDYFHRNFTIHYPQVLLDYKVPFIKIKTFDLSQHLSPYTLKTIEEKSSYPIDLIDSHMTSVSIPTPAYLLDRKVIEPSNKMVPIDKKVAVHLHTFYVDLLPEFLNTFKESFTFKYDLFLTTDSEEKREEIQEVVDAFGMQAEIVVTGKKGRDVVPMFKLKNYLSQYDLVGHFHTKKSPEYPYWVGDSWRNELFDMLIKPANGILSDLSNNEGIGLVIADIPSFFRYTKIVDPWNENRFSDDMNRLWERMNLGREIDFTKMDTFIMSYGTFIWFKYDALKPLFDLNISDEEIPDEPLPQHTILHSIERILMYIAWAKGYDYRISRAQFYITPFVDNKVLNIRPDTLPNTYINFDNIGGITGALKYIYRGPGSAIKYIIRRILNPKK</sequence>